<reference evidence="3 4" key="1">
    <citation type="journal article" date="2010" name="Nature">
        <title>The Ectocarpus genome and the independent evolution of multicellularity in brown algae.</title>
        <authorList>
            <person name="Cock J.M."/>
            <person name="Sterck L."/>
            <person name="Rouze P."/>
            <person name="Scornet D."/>
            <person name="Allen A.E."/>
            <person name="Amoutzias G."/>
            <person name="Anthouard V."/>
            <person name="Artiguenave F."/>
            <person name="Aury J.M."/>
            <person name="Badger J.H."/>
            <person name="Beszteri B."/>
            <person name="Billiau K."/>
            <person name="Bonnet E."/>
            <person name="Bothwell J.H."/>
            <person name="Bowler C."/>
            <person name="Boyen C."/>
            <person name="Brownlee C."/>
            <person name="Carrano C.J."/>
            <person name="Charrier B."/>
            <person name="Cho G.Y."/>
            <person name="Coelho S.M."/>
            <person name="Collen J."/>
            <person name="Corre E."/>
            <person name="Da Silva C."/>
            <person name="Delage L."/>
            <person name="Delaroque N."/>
            <person name="Dittami S.M."/>
            <person name="Doulbeau S."/>
            <person name="Elias M."/>
            <person name="Farnham G."/>
            <person name="Gachon C.M."/>
            <person name="Gschloessl B."/>
            <person name="Heesch S."/>
            <person name="Jabbari K."/>
            <person name="Jubin C."/>
            <person name="Kawai H."/>
            <person name="Kimura K."/>
            <person name="Kloareg B."/>
            <person name="Kupper F.C."/>
            <person name="Lang D."/>
            <person name="Le Bail A."/>
            <person name="Leblanc C."/>
            <person name="Lerouge P."/>
            <person name="Lohr M."/>
            <person name="Lopez P.J."/>
            <person name="Martens C."/>
            <person name="Maumus F."/>
            <person name="Michel G."/>
            <person name="Miranda-Saavedra D."/>
            <person name="Morales J."/>
            <person name="Moreau H."/>
            <person name="Motomura T."/>
            <person name="Nagasato C."/>
            <person name="Napoli C.A."/>
            <person name="Nelson D.R."/>
            <person name="Nyvall-Collen P."/>
            <person name="Peters A.F."/>
            <person name="Pommier C."/>
            <person name="Potin P."/>
            <person name="Poulain J."/>
            <person name="Quesneville H."/>
            <person name="Read B."/>
            <person name="Rensing S.A."/>
            <person name="Ritter A."/>
            <person name="Rousvoal S."/>
            <person name="Samanta M."/>
            <person name="Samson G."/>
            <person name="Schroeder D.C."/>
            <person name="Segurens B."/>
            <person name="Strittmatter M."/>
            <person name="Tonon T."/>
            <person name="Tregear J.W."/>
            <person name="Valentin K."/>
            <person name="von Dassow P."/>
            <person name="Yamagishi T."/>
            <person name="Van de Peer Y."/>
            <person name="Wincker P."/>
        </authorList>
    </citation>
    <scope>NUCLEOTIDE SEQUENCE [LARGE SCALE GENOMIC DNA]</scope>
    <source>
        <strain evidence="4">Ec32 / CCAP1310/4</strain>
    </source>
</reference>
<feature type="transmembrane region" description="Helical" evidence="2">
    <location>
        <begin position="177"/>
        <end position="202"/>
    </location>
</feature>
<dbReference type="OrthoDB" id="264354at2759"/>
<dbReference type="EMBL" id="FN649742">
    <property type="protein sequence ID" value="CBJ27241.1"/>
    <property type="molecule type" value="Genomic_DNA"/>
</dbReference>
<proteinExistence type="predicted"/>
<dbReference type="EMBL" id="FN648852">
    <property type="protein sequence ID" value="CBJ27241.1"/>
    <property type="molecule type" value="Genomic_DNA"/>
</dbReference>
<feature type="region of interest" description="Disordered" evidence="1">
    <location>
        <begin position="1"/>
        <end position="39"/>
    </location>
</feature>
<keyword evidence="2" id="KW-1133">Transmembrane helix</keyword>
<keyword evidence="2" id="KW-0812">Transmembrane</keyword>
<dbReference type="InParanoid" id="D7G587"/>
<protein>
    <submittedName>
        <fullName evidence="3">Uncharacterized protein</fullName>
    </submittedName>
</protein>
<keyword evidence="4" id="KW-1185">Reference proteome</keyword>
<evidence type="ECO:0000313" key="3">
    <source>
        <dbReference type="EMBL" id="CBJ27241.1"/>
    </source>
</evidence>
<evidence type="ECO:0000313" key="4">
    <source>
        <dbReference type="Proteomes" id="UP000002630"/>
    </source>
</evidence>
<sequence>MRQTAGEKDEESQEEEDEDEETMTGGEEDEEQEEEEVEPVLYDEKAVEWMMHQLCMYQTRTALISNPLAEKGYKLREIVPSPRGLLCAVSTEERRMDCRMYVEAEVGKKVVAPCKCKGTQKWISFSALNSERRKEAAKWKNCPTCQGPIDYALYEAYGGGAGKAVSAILNNSRATRVAIGVLATMVLWLLSPLLHVLIVRVLTSGVLWKNYHRLTFIVNLPLPLQIMGIRFLMTWTNDQLLLVESMVRQSLTDIESRILESRLPVTVEVREDGDEIAVPYRKP</sequence>
<dbReference type="AlphaFoldDB" id="D7G587"/>
<organism evidence="3 4">
    <name type="scientific">Ectocarpus siliculosus</name>
    <name type="common">Brown alga</name>
    <name type="synonym">Conferva siliculosa</name>
    <dbReference type="NCBI Taxonomy" id="2880"/>
    <lineage>
        <taxon>Eukaryota</taxon>
        <taxon>Sar</taxon>
        <taxon>Stramenopiles</taxon>
        <taxon>Ochrophyta</taxon>
        <taxon>PX clade</taxon>
        <taxon>Phaeophyceae</taxon>
        <taxon>Ectocarpales</taxon>
        <taxon>Ectocarpaceae</taxon>
        <taxon>Ectocarpus</taxon>
    </lineage>
</organism>
<feature type="compositionally biased region" description="Acidic residues" evidence="1">
    <location>
        <begin position="8"/>
        <end position="38"/>
    </location>
</feature>
<evidence type="ECO:0000256" key="2">
    <source>
        <dbReference type="SAM" id="Phobius"/>
    </source>
</evidence>
<gene>
    <name evidence="3" type="ORF">Esi_0063_0057</name>
</gene>
<accession>D7G587</accession>
<feature type="transmembrane region" description="Helical" evidence="2">
    <location>
        <begin position="214"/>
        <end position="233"/>
    </location>
</feature>
<keyword evidence="2" id="KW-0472">Membrane</keyword>
<dbReference type="Proteomes" id="UP000002630">
    <property type="component" value="Linkage Group LG17"/>
</dbReference>
<name>D7G587_ECTSI</name>
<evidence type="ECO:0000256" key="1">
    <source>
        <dbReference type="SAM" id="MobiDB-lite"/>
    </source>
</evidence>